<dbReference type="EMBL" id="JBHTAA010000001">
    <property type="protein sequence ID" value="MFC7201982.1"/>
    <property type="molecule type" value="Genomic_DNA"/>
</dbReference>
<evidence type="ECO:0000313" key="2">
    <source>
        <dbReference type="EMBL" id="MFC7201982.1"/>
    </source>
</evidence>
<comment type="caution">
    <text evidence="2">The sequence shown here is derived from an EMBL/GenBank/DDBJ whole genome shotgun (WGS) entry which is preliminary data.</text>
</comment>
<keyword evidence="1" id="KW-1133">Transmembrane helix</keyword>
<dbReference type="InterPro" id="IPR052776">
    <property type="entry name" value="Chloro_ReproSupport/MetalTrans"/>
</dbReference>
<evidence type="ECO:0000313" key="3">
    <source>
        <dbReference type="Proteomes" id="UP001596481"/>
    </source>
</evidence>
<keyword evidence="1" id="KW-0472">Membrane</keyword>
<gene>
    <name evidence="2" type="ORF">ACFQJC_00500</name>
</gene>
<feature type="transmembrane region" description="Helical" evidence="1">
    <location>
        <begin position="195"/>
        <end position="213"/>
    </location>
</feature>
<feature type="transmembrane region" description="Helical" evidence="1">
    <location>
        <begin position="134"/>
        <end position="155"/>
    </location>
</feature>
<reference evidence="2 3" key="1">
    <citation type="journal article" date="2019" name="Int. J. Syst. Evol. Microbiol.">
        <title>The Global Catalogue of Microorganisms (GCM) 10K type strain sequencing project: providing services to taxonomists for standard genome sequencing and annotation.</title>
        <authorList>
            <consortium name="The Broad Institute Genomics Platform"/>
            <consortium name="The Broad Institute Genome Sequencing Center for Infectious Disease"/>
            <person name="Wu L."/>
            <person name="Ma J."/>
        </authorList>
    </citation>
    <scope>NUCLEOTIDE SEQUENCE [LARGE SCALE GENOMIC DNA]</scope>
    <source>
        <strain evidence="2 3">DSM 29988</strain>
    </source>
</reference>
<keyword evidence="3" id="KW-1185">Reference proteome</keyword>
<protein>
    <submittedName>
        <fullName evidence="2">High-affinity nickel-transporter protein</fullName>
    </submittedName>
</protein>
<dbReference type="PANTHER" id="PTHR33876:SF4">
    <property type="entry name" value="CHLOROPLAST PROTEIN FOR GROWTH AND FERTILITY 2"/>
    <property type="match status" value="1"/>
</dbReference>
<feature type="transmembrane region" description="Helical" evidence="1">
    <location>
        <begin position="162"/>
        <end position="183"/>
    </location>
</feature>
<proteinExistence type="predicted"/>
<dbReference type="AlphaFoldDB" id="A0ABD5Z9P1"/>
<dbReference type="Proteomes" id="UP001596481">
    <property type="component" value="Unassembled WGS sequence"/>
</dbReference>
<evidence type="ECO:0000256" key="1">
    <source>
        <dbReference type="SAM" id="Phobius"/>
    </source>
</evidence>
<dbReference type="PANTHER" id="PTHR33876">
    <property type="entry name" value="UNNAMED PRODUCT"/>
    <property type="match status" value="1"/>
</dbReference>
<organism evidence="2 3">
    <name type="scientific">Haloferax namakaokahaiae</name>
    <dbReference type="NCBI Taxonomy" id="1748331"/>
    <lineage>
        <taxon>Archaea</taxon>
        <taxon>Methanobacteriati</taxon>
        <taxon>Methanobacteriota</taxon>
        <taxon>Stenosarchaea group</taxon>
        <taxon>Halobacteria</taxon>
        <taxon>Halobacteriales</taxon>
        <taxon>Haloferacaceae</taxon>
        <taxon>Haloferax</taxon>
    </lineage>
</organism>
<accession>A0ABD5Z9P1</accession>
<keyword evidence="1" id="KW-0812">Transmembrane</keyword>
<dbReference type="RefSeq" id="WP_390221287.1">
    <property type="nucleotide sequence ID" value="NZ_JBHTAA010000001.1"/>
</dbReference>
<name>A0ABD5Z9P1_9EURY</name>
<sequence>MALASALVAGGVIGVRHALETDHLAAVATMVEGDGDRPGIVGASWGIGHSLPIAAIGLAFVALGVHLPESVTRLFEIVVGGVLVLLGARMLLRAADVELPTLRSHEHDSRAHKHLSVGGFSLGADHSHVHGESFAVGVLHGFAGSGALVIAMVSAAPAMGQAIAFLGAFTVLTVATMATVSLLWDRSMQVGGTRVLRAVAGVVGVAVGGMLVLEQVGVVV</sequence>
<feature type="transmembrane region" description="Helical" evidence="1">
    <location>
        <begin position="42"/>
        <end position="67"/>
    </location>
</feature>
<feature type="transmembrane region" description="Helical" evidence="1">
    <location>
        <begin position="74"/>
        <end position="92"/>
    </location>
</feature>